<accession>A0A059FJ27</accession>
<gene>
    <name evidence="1" type="ORF">HJO_12501</name>
</gene>
<evidence type="ECO:0000313" key="2">
    <source>
        <dbReference type="Proteomes" id="UP000025171"/>
    </source>
</evidence>
<proteinExistence type="predicted"/>
<dbReference type="Proteomes" id="UP000025171">
    <property type="component" value="Unassembled WGS sequence"/>
</dbReference>
<dbReference type="PATRIC" id="fig|1280950.3.peg.2507"/>
<evidence type="ECO:0000313" key="1">
    <source>
        <dbReference type="EMBL" id="KCZ90670.1"/>
    </source>
</evidence>
<name>A0A059FJ27_9PROT</name>
<protein>
    <submittedName>
        <fullName evidence="1">Uncharacterized protein</fullName>
    </submittedName>
</protein>
<organism evidence="1 2">
    <name type="scientific">Hyphomonas johnsonii MHS-2</name>
    <dbReference type="NCBI Taxonomy" id="1280950"/>
    <lineage>
        <taxon>Bacteria</taxon>
        <taxon>Pseudomonadati</taxon>
        <taxon>Pseudomonadota</taxon>
        <taxon>Alphaproteobacteria</taxon>
        <taxon>Hyphomonadales</taxon>
        <taxon>Hyphomonadaceae</taxon>
        <taxon>Hyphomonas</taxon>
    </lineage>
</organism>
<dbReference type="EMBL" id="ARYK01000006">
    <property type="protein sequence ID" value="KCZ90670.1"/>
    <property type="molecule type" value="Genomic_DNA"/>
</dbReference>
<keyword evidence="2" id="KW-1185">Reference proteome</keyword>
<sequence length="78" mass="8750">MLKAQKNMIGSAGLASMQPMDEARMREAFHSAAGANLRRWGKTADALQTLPEWYRDLSRVPGTVLTDWFDAARRPSQD</sequence>
<reference evidence="1 2" key="1">
    <citation type="journal article" date="2014" name="Antonie Van Leeuwenhoek">
        <title>Hyphomonas beringensis sp. nov. and Hyphomonas chukchiensis sp. nov., isolated from surface seawater of the Bering Sea and Chukchi Sea.</title>
        <authorList>
            <person name="Li C."/>
            <person name="Lai Q."/>
            <person name="Li G."/>
            <person name="Dong C."/>
            <person name="Wang J."/>
            <person name="Liao Y."/>
            <person name="Shao Z."/>
        </authorList>
    </citation>
    <scope>NUCLEOTIDE SEQUENCE [LARGE SCALE GENOMIC DNA]</scope>
    <source>
        <strain evidence="1 2">MHS-2</strain>
    </source>
</reference>
<dbReference type="AlphaFoldDB" id="A0A059FJ27"/>
<comment type="caution">
    <text evidence="1">The sequence shown here is derived from an EMBL/GenBank/DDBJ whole genome shotgun (WGS) entry which is preliminary data.</text>
</comment>